<dbReference type="EMBL" id="JAINZW010000001">
    <property type="protein sequence ID" value="MBZ4038419.1"/>
    <property type="molecule type" value="Genomic_DNA"/>
</dbReference>
<keyword evidence="2" id="KW-0732">Signal</keyword>
<feature type="chain" id="PRO_5047095279" evidence="2">
    <location>
        <begin position="32"/>
        <end position="140"/>
    </location>
</feature>
<comment type="caution">
    <text evidence="4">The sequence shown here is derived from an EMBL/GenBank/DDBJ whole genome shotgun (WGS) entry which is preliminary data.</text>
</comment>
<sequence>MARPARLSAVRATPLLGAGLLVALVAAPALAGEVYKWKDAQGVTHYSDAPPAGSNYESREIRHRPGMPAAGEAAAEKPAENSQCTIARSNLETLAGDGPVGVDSDGDGTPDSTMDAQQRADQRALAEASIRANCGENAAS</sequence>
<keyword evidence="5" id="KW-1185">Reference proteome</keyword>
<gene>
    <name evidence="4" type="ORF">K6753_02560</name>
</gene>
<proteinExistence type="predicted"/>
<organism evidence="4 5">
    <name type="scientific">Novilysobacter selenitireducens</name>
    <dbReference type="NCBI Taxonomy" id="2872639"/>
    <lineage>
        <taxon>Bacteria</taxon>
        <taxon>Pseudomonadati</taxon>
        <taxon>Pseudomonadota</taxon>
        <taxon>Gammaproteobacteria</taxon>
        <taxon>Lysobacterales</taxon>
        <taxon>Lysobacteraceae</taxon>
        <taxon>Novilysobacter</taxon>
    </lineage>
</organism>
<evidence type="ECO:0000259" key="3">
    <source>
        <dbReference type="Pfam" id="PF13511"/>
    </source>
</evidence>
<accession>A0ABS7T3H0</accession>
<name>A0ABS7T3H0_9GAMM</name>
<dbReference type="Pfam" id="PF13511">
    <property type="entry name" value="DUF4124"/>
    <property type="match status" value="1"/>
</dbReference>
<feature type="region of interest" description="Disordered" evidence="1">
    <location>
        <begin position="89"/>
        <end position="126"/>
    </location>
</feature>
<protein>
    <submittedName>
        <fullName evidence="4">DUF4124 domain-containing protein</fullName>
    </submittedName>
</protein>
<feature type="signal peptide" evidence="2">
    <location>
        <begin position="1"/>
        <end position="31"/>
    </location>
</feature>
<dbReference type="Proteomes" id="UP001430954">
    <property type="component" value="Unassembled WGS sequence"/>
</dbReference>
<feature type="domain" description="DUF4124" evidence="3">
    <location>
        <begin position="22"/>
        <end position="75"/>
    </location>
</feature>
<evidence type="ECO:0000256" key="2">
    <source>
        <dbReference type="SAM" id="SignalP"/>
    </source>
</evidence>
<reference evidence="4 5" key="1">
    <citation type="submission" date="2021-09" db="EMBL/GenBank/DDBJ databases">
        <title>Lysobacter sp. 13A isolated from the river sediment.</title>
        <authorList>
            <person name="Liu H."/>
            <person name="Li S."/>
            <person name="Mao S."/>
        </authorList>
    </citation>
    <scope>NUCLEOTIDE SEQUENCE [LARGE SCALE GENOMIC DNA]</scope>
    <source>
        <strain evidence="4 5">13A</strain>
    </source>
</reference>
<feature type="compositionally biased region" description="Low complexity" evidence="1">
    <location>
        <begin position="96"/>
        <end position="117"/>
    </location>
</feature>
<evidence type="ECO:0000313" key="4">
    <source>
        <dbReference type="EMBL" id="MBZ4038419.1"/>
    </source>
</evidence>
<evidence type="ECO:0000313" key="5">
    <source>
        <dbReference type="Proteomes" id="UP001430954"/>
    </source>
</evidence>
<dbReference type="InterPro" id="IPR025392">
    <property type="entry name" value="DUF4124"/>
</dbReference>
<evidence type="ECO:0000256" key="1">
    <source>
        <dbReference type="SAM" id="MobiDB-lite"/>
    </source>
</evidence>
<dbReference type="RefSeq" id="WP_223674606.1">
    <property type="nucleotide sequence ID" value="NZ_JAINZW010000001.1"/>
</dbReference>